<organism evidence="4 5">
    <name type="scientific">Paramecium sonneborni</name>
    <dbReference type="NCBI Taxonomy" id="65129"/>
    <lineage>
        <taxon>Eukaryota</taxon>
        <taxon>Sar</taxon>
        <taxon>Alveolata</taxon>
        <taxon>Ciliophora</taxon>
        <taxon>Intramacronucleata</taxon>
        <taxon>Oligohymenophorea</taxon>
        <taxon>Peniculida</taxon>
        <taxon>Parameciidae</taxon>
        <taxon>Paramecium</taxon>
    </lineage>
</organism>
<evidence type="ECO:0000256" key="2">
    <source>
        <dbReference type="SAM" id="Phobius"/>
    </source>
</evidence>
<sequence length="1430" mass="163148">MILISSLIFVAIQVIPSFQKCSQRMDSLTVYATQDEKLQWNLMDEFFKGAGLKFSLSDTTQKEFNIIAPVENTGGSEPYSEVAQKIISSRALKSNKYWVNKFVFLNKGPTKISLGIAKGEAGENMKSPKFDEVISLNNIKEELDCYDLEYIADDTFIVGCSKMVEGKVKNVLYYVNGGDSFEYLVEDPWIIGNHHLLGSYKVKGQGGKEYGYLIRVTPSYSLTKDGSLGGDSLLEVFFLNEKGQPSNTGYVLDGLTMSWLLDKQHDFEFNIVDMKVIENGDIYLLDAQYGIFVVNFIPNGQFKLKKSIDTGMGFAYAFDRNIFLRRDGTYSENIVVLGYGFVELIVEEQLIGEYNLPGGIHYTFPANVDLSQEFIIVRQDNATYLFDIDAKSKDLLQMQQIPKDSYVMINPFLPDMIVLTLTQAQRYTLSQGYLQYNGSNQVQEKMMIEVIAESADQICKVQLTYQIIESDDKQLYQYKDTLNPFPNQITEDTEPFQLNVLTSGPNEQYEQIVELQADGTAVNVNLRTYWKLNFPQPLSNDLQFHDVLVGTQSSYFFLAQQNKDGKLTILKATHDSIFNDHATQQKVFDNVSVGTKLTKSTFQMWECGYPKFHFAYVDNNNVYLKVYSDDQVKDIKTIPFQNGVSILFLKNYLYLLQNGTVNAYDTHGEFVKSVDLQLLQSQGYKDTWAPKKIFGNRKIRENLLFVVHQNHVTLLDFHTSYTFIKSIPIDDSDNIEIAIGAETFFIITKQIVEYDFDRLNNIFQTKVVQLYDFELTEPLLGDFCSDTGYLFVIAKTKPQEINDDTNNNFLLVIQPNTLQHEALFKVLPVQDPQLISTQGTLSQMYVYIQTKTNADIYSMLTNPVLIIEPSIDDPQFAASVQISLLISNFEGVPKIPLKQSITVINTQTKIYADQSKFKESSIEIDHKDYTPKQKKLKNDWYSGQISEFQVICEQCTKVKNKTGIYISQTVEIANVQFLGNFHIRSVNKNLVQATDALIFLNDDDTLKETISFEFPTEPYSCFQSTSSDNYILSLCHDGQVYTVYASSGISLTGWFPVGQVLTLNSQTKKIELLSNDYLAVLDDQTFSISKINMDFEKDWALEEEYVINLNQIQIYYEDILTFKPNDFLITPVNQVDGIQYYKVLITSGEGIFFLDFYFKNSNLTTFDLEYINLSSELQKIKQYALNSTQYLLVKELNPFDANTMNVFIQTSNVVHYGLKIQLAVKEGQSHLTYKGLETQFLLNRYGNWNNVRNVAVSKNYVAIPYQNEDKFLIAVYQRSEQTKPTTALGSSSFIYDASTLNPLDFALFFRNDKLYGSSPNSKTEQYVIREEPELTFIQAADSLLKSEKVKIEIRNDFSKSEVTFELKITGDPDPPGPDPPGPDPEEPSESSKLWWIILIVVGGIALLGGVAYVVYRMKNKKVEDDYERQE</sequence>
<name>A0A8S1Q154_9CILI</name>
<keyword evidence="3" id="KW-0732">Signal</keyword>
<keyword evidence="2" id="KW-0812">Transmembrane</keyword>
<evidence type="ECO:0000256" key="3">
    <source>
        <dbReference type="SAM" id="SignalP"/>
    </source>
</evidence>
<dbReference type="OrthoDB" id="290788at2759"/>
<feature type="compositionally biased region" description="Pro residues" evidence="1">
    <location>
        <begin position="1372"/>
        <end position="1382"/>
    </location>
</feature>
<feature type="transmembrane region" description="Helical" evidence="2">
    <location>
        <begin position="1393"/>
        <end position="1415"/>
    </location>
</feature>
<feature type="chain" id="PRO_5035910479" description="Transmembrane protein" evidence="3">
    <location>
        <begin position="18"/>
        <end position="1430"/>
    </location>
</feature>
<protein>
    <recommendedName>
        <fullName evidence="6">Transmembrane protein</fullName>
    </recommendedName>
</protein>
<feature type="signal peptide" evidence="3">
    <location>
        <begin position="1"/>
        <end position="17"/>
    </location>
</feature>
<accession>A0A8S1Q154</accession>
<feature type="region of interest" description="Disordered" evidence="1">
    <location>
        <begin position="1367"/>
        <end position="1388"/>
    </location>
</feature>
<gene>
    <name evidence="4" type="ORF">PSON_ATCC_30995.1.T0930169</name>
</gene>
<evidence type="ECO:0000256" key="1">
    <source>
        <dbReference type="SAM" id="MobiDB-lite"/>
    </source>
</evidence>
<proteinExistence type="predicted"/>
<dbReference type="Proteomes" id="UP000692954">
    <property type="component" value="Unassembled WGS sequence"/>
</dbReference>
<comment type="caution">
    <text evidence="4">The sequence shown here is derived from an EMBL/GenBank/DDBJ whole genome shotgun (WGS) entry which is preliminary data.</text>
</comment>
<evidence type="ECO:0008006" key="6">
    <source>
        <dbReference type="Google" id="ProtNLM"/>
    </source>
</evidence>
<evidence type="ECO:0000313" key="5">
    <source>
        <dbReference type="Proteomes" id="UP000692954"/>
    </source>
</evidence>
<keyword evidence="5" id="KW-1185">Reference proteome</keyword>
<dbReference type="EMBL" id="CAJJDN010000093">
    <property type="protein sequence ID" value="CAD8109427.1"/>
    <property type="molecule type" value="Genomic_DNA"/>
</dbReference>
<keyword evidence="2" id="KW-0472">Membrane</keyword>
<reference evidence="4" key="1">
    <citation type="submission" date="2021-01" db="EMBL/GenBank/DDBJ databases">
        <authorList>
            <consortium name="Genoscope - CEA"/>
            <person name="William W."/>
        </authorList>
    </citation>
    <scope>NUCLEOTIDE SEQUENCE</scope>
</reference>
<keyword evidence="2" id="KW-1133">Transmembrane helix</keyword>
<evidence type="ECO:0000313" key="4">
    <source>
        <dbReference type="EMBL" id="CAD8109427.1"/>
    </source>
</evidence>